<gene>
    <name evidence="1" type="ORF">FOZ60_013885</name>
</gene>
<sequence length="353" mass="39779">MVIPPEVSATSDSYHLDRLYRVCRLCFFRVPLAKNKARANPPTSLVCTRALEYYQIDFNLEVTNLRLPKVLCPTCQTRLSDFVTQKVDYSTWIEQKRFLVDAMHTNEDHLSTRSSEFCSDQRRCLVCKVASSPKSNALERAHSVLPKPGRPLEQSPPKLICSKCFTPADRHEDLLCERVKKRPHCSAEAGEGFAERIDVRGYTDKFLVRRLNDEFSQSLANNEVVSLGSRTDSHHYLGLSSFPYRGDGQPTKQLSEEGARDLLRLGHLGLGKSSARKLCSILRCEGIAFPPGGLSKALNEKWDVFGPLFVSENFMLQADSQASPAPTPFGFCNDVNGLHEWQIGALRWDFSYS</sequence>
<evidence type="ECO:0000313" key="2">
    <source>
        <dbReference type="Proteomes" id="UP000541610"/>
    </source>
</evidence>
<name>A0A7J6N9R0_PEROL</name>
<reference evidence="1 2" key="1">
    <citation type="submission" date="2020-04" db="EMBL/GenBank/DDBJ databases">
        <title>Perkinsus olseni comparative genomics.</title>
        <authorList>
            <person name="Bogema D.R."/>
        </authorList>
    </citation>
    <scope>NUCLEOTIDE SEQUENCE [LARGE SCALE GENOMIC DNA]</scope>
    <source>
        <strain evidence="1">00978-12</strain>
    </source>
</reference>
<dbReference type="OrthoDB" id="447170at2759"/>
<dbReference type="AlphaFoldDB" id="A0A7J6N9R0"/>
<evidence type="ECO:0000313" key="1">
    <source>
        <dbReference type="EMBL" id="KAF4680210.1"/>
    </source>
</evidence>
<protein>
    <submittedName>
        <fullName evidence="1">Uncharacterized protein</fullName>
    </submittedName>
</protein>
<organism evidence="1 2">
    <name type="scientific">Perkinsus olseni</name>
    <name type="common">Perkinsus atlanticus</name>
    <dbReference type="NCBI Taxonomy" id="32597"/>
    <lineage>
        <taxon>Eukaryota</taxon>
        <taxon>Sar</taxon>
        <taxon>Alveolata</taxon>
        <taxon>Perkinsozoa</taxon>
        <taxon>Perkinsea</taxon>
        <taxon>Perkinsida</taxon>
        <taxon>Perkinsidae</taxon>
        <taxon>Perkinsus</taxon>
    </lineage>
</organism>
<comment type="caution">
    <text evidence="1">The sequence shown here is derived from an EMBL/GenBank/DDBJ whole genome shotgun (WGS) entry which is preliminary data.</text>
</comment>
<dbReference type="EMBL" id="JABANP010000635">
    <property type="protein sequence ID" value="KAF4680210.1"/>
    <property type="molecule type" value="Genomic_DNA"/>
</dbReference>
<dbReference type="Proteomes" id="UP000541610">
    <property type="component" value="Unassembled WGS sequence"/>
</dbReference>
<proteinExistence type="predicted"/>
<accession>A0A7J6N9R0</accession>